<evidence type="ECO:0000259" key="2">
    <source>
        <dbReference type="Pfam" id="PF05065"/>
    </source>
</evidence>
<dbReference type="STRING" id="595536.GCA_000178815_03668"/>
<dbReference type="Proteomes" id="UP000230709">
    <property type="component" value="Chromosome"/>
</dbReference>
<evidence type="ECO:0000313" key="4">
    <source>
        <dbReference type="Proteomes" id="UP000230709"/>
    </source>
</evidence>
<accession>A0A2D2CYC1</accession>
<dbReference type="EMBL" id="CP023737">
    <property type="protein sequence ID" value="ATQ67742.1"/>
    <property type="molecule type" value="Genomic_DNA"/>
</dbReference>
<sequence length="411" mass="44234">MSMHTSPLAYRGVTRLRAEGDPNKILVELNKAFADFRAAHDEQLRGIDKRFADVVSAEKVDRINAAVGDLQGALDEANQRIAALASGGAGGAPGRPRDAEYTKAFLAHMRRGDVQASLNKGTASEGGYLTPVEWDRTITDRLVNISPMRAICRVQSISTGGFSKLFNNRGTASGWVNETAARTVTATPTFGTLTYTPGEIYANPSATQQLLDDAEVDIEPWLAGEVETEFAYQEGIAFVSGDGSNKPNGVLTYITGGANAAAHPWGAILTVNSGHASQVTSDGIVNLIYALPSQYTSAARFAMNRDTQNKIRLLKDGQGNYLWQPSYQAGQPPTLCQYPITELAAMPNVAAGTKPVLFGDFDMGYLIVDRIGVRVLRNPYKNPPYVEFYTTKRVGGGLLNPDVLKALNISA</sequence>
<dbReference type="AlphaFoldDB" id="A0A2D2CYC1"/>
<evidence type="ECO:0000256" key="1">
    <source>
        <dbReference type="ARBA" id="ARBA00004328"/>
    </source>
</evidence>
<feature type="domain" description="Phage capsid-like C-terminal" evidence="2">
    <location>
        <begin position="126"/>
        <end position="408"/>
    </location>
</feature>
<name>A0A2D2CYC1_METT3</name>
<gene>
    <name evidence="3" type="ORF">CQW49_07430</name>
</gene>
<dbReference type="SUPFAM" id="SSF56563">
    <property type="entry name" value="Major capsid protein gp5"/>
    <property type="match status" value="1"/>
</dbReference>
<dbReference type="RefSeq" id="WP_003612631.1">
    <property type="nucleotide sequence ID" value="NZ_ADVE02000001.1"/>
</dbReference>
<dbReference type="Gene3D" id="3.30.2400.10">
    <property type="entry name" value="Major capsid protein gp5"/>
    <property type="match status" value="1"/>
</dbReference>
<reference evidence="4" key="1">
    <citation type="submission" date="2017-10" db="EMBL/GenBank/DDBJ databases">
        <title>Completed PacBio SMRT sequence of Methylosinus trichosporium OB3b reveals presence of a third large plasmid.</title>
        <authorList>
            <person name="Charles T.C."/>
            <person name="Lynch M.D.J."/>
            <person name="Heil J.R."/>
            <person name="Cheng J."/>
        </authorList>
    </citation>
    <scope>NUCLEOTIDE SEQUENCE [LARGE SCALE GENOMIC DNA]</scope>
    <source>
        <strain evidence="4">OB3b</strain>
    </source>
</reference>
<dbReference type="NCBIfam" id="TIGR01554">
    <property type="entry name" value="major_cap_HK97"/>
    <property type="match status" value="1"/>
</dbReference>
<dbReference type="Pfam" id="PF05065">
    <property type="entry name" value="Phage_capsid"/>
    <property type="match status" value="1"/>
</dbReference>
<evidence type="ECO:0000313" key="3">
    <source>
        <dbReference type="EMBL" id="ATQ67742.1"/>
    </source>
</evidence>
<dbReference type="KEGG" id="mtw:CQW49_07430"/>
<dbReference type="InterPro" id="IPR054612">
    <property type="entry name" value="Phage_capsid-like_C"/>
</dbReference>
<dbReference type="Gene3D" id="3.30.2320.10">
    <property type="entry name" value="hypothetical protein PF0899 domain"/>
    <property type="match status" value="1"/>
</dbReference>
<dbReference type="InterPro" id="IPR024455">
    <property type="entry name" value="Phage_capsid"/>
</dbReference>
<protein>
    <submittedName>
        <fullName evidence="3">Phage major capsid protein</fullName>
    </submittedName>
</protein>
<organism evidence="3 4">
    <name type="scientific">Methylosinus trichosporium (strain ATCC 35070 / NCIMB 11131 / UNIQEM 75 / OB3b)</name>
    <dbReference type="NCBI Taxonomy" id="595536"/>
    <lineage>
        <taxon>Bacteria</taxon>
        <taxon>Pseudomonadati</taxon>
        <taxon>Pseudomonadota</taxon>
        <taxon>Alphaproteobacteria</taxon>
        <taxon>Hyphomicrobiales</taxon>
        <taxon>Methylocystaceae</taxon>
        <taxon>Methylosinus</taxon>
    </lineage>
</organism>
<proteinExistence type="predicted"/>
<keyword evidence="4" id="KW-1185">Reference proteome</keyword>
<comment type="subcellular location">
    <subcellularLocation>
        <location evidence="1">Virion</location>
    </subcellularLocation>
</comment>